<gene>
    <name evidence="2" type="ORF">SAMN02745171_00809</name>
</gene>
<feature type="signal peptide" evidence="1">
    <location>
        <begin position="1"/>
        <end position="20"/>
    </location>
</feature>
<proteinExistence type="predicted"/>
<dbReference type="EMBL" id="FUXE01000007">
    <property type="protein sequence ID" value="SJZ67530.1"/>
    <property type="molecule type" value="Genomic_DNA"/>
</dbReference>
<keyword evidence="1" id="KW-0732">Signal</keyword>
<protein>
    <submittedName>
        <fullName evidence="2">Uncharacterized protein</fullName>
    </submittedName>
</protein>
<name>A0A1T4MKB8_9PORP</name>
<feature type="chain" id="PRO_5012865913" evidence="1">
    <location>
        <begin position="21"/>
        <end position="77"/>
    </location>
</feature>
<evidence type="ECO:0000313" key="2">
    <source>
        <dbReference type="EMBL" id="SJZ67530.1"/>
    </source>
</evidence>
<dbReference type="RefSeq" id="WP_078736754.1">
    <property type="nucleotide sequence ID" value="NZ_FUXE01000007.1"/>
</dbReference>
<organism evidence="2 3">
    <name type="scientific">Porphyromonas circumdentaria</name>
    <dbReference type="NCBI Taxonomy" id="29524"/>
    <lineage>
        <taxon>Bacteria</taxon>
        <taxon>Pseudomonadati</taxon>
        <taxon>Bacteroidota</taxon>
        <taxon>Bacteroidia</taxon>
        <taxon>Bacteroidales</taxon>
        <taxon>Porphyromonadaceae</taxon>
        <taxon>Porphyromonas</taxon>
    </lineage>
</organism>
<reference evidence="3" key="1">
    <citation type="submission" date="2017-02" db="EMBL/GenBank/DDBJ databases">
        <authorList>
            <person name="Varghese N."/>
            <person name="Submissions S."/>
        </authorList>
    </citation>
    <scope>NUCLEOTIDE SEQUENCE [LARGE SCALE GENOMIC DNA]</scope>
    <source>
        <strain evidence="3">ATCC 51356</strain>
    </source>
</reference>
<dbReference type="AlphaFoldDB" id="A0A1T4MKB8"/>
<accession>A0A1T4MKB8</accession>
<dbReference type="Proteomes" id="UP000190121">
    <property type="component" value="Unassembled WGS sequence"/>
</dbReference>
<evidence type="ECO:0000313" key="3">
    <source>
        <dbReference type="Proteomes" id="UP000190121"/>
    </source>
</evidence>
<evidence type="ECO:0000256" key="1">
    <source>
        <dbReference type="SAM" id="SignalP"/>
    </source>
</evidence>
<sequence>MKKVFFVTMMLLSSVALSWAQKGPSFRADVNFMISDFVVLSKNSSTTMGSLPTFRVGGAAEFAIAKGCMWLQAWRTA</sequence>
<keyword evidence="3" id="KW-1185">Reference proteome</keyword>